<dbReference type="VEuPathDB" id="PlasmoDB:PocGH01_11039200"/>
<evidence type="ECO:0000313" key="3">
    <source>
        <dbReference type="Proteomes" id="UP000078560"/>
    </source>
</evidence>
<gene>
    <name evidence="2" type="ORF">POVCU2_0031100</name>
</gene>
<dbReference type="AlphaFoldDB" id="A0A1A8W143"/>
<evidence type="ECO:0000313" key="2">
    <source>
        <dbReference type="EMBL" id="SBS85371.1"/>
    </source>
</evidence>
<feature type="compositionally biased region" description="Basic and acidic residues" evidence="1">
    <location>
        <begin position="265"/>
        <end position="277"/>
    </location>
</feature>
<reference evidence="3" key="1">
    <citation type="submission" date="2016-05" db="EMBL/GenBank/DDBJ databases">
        <authorList>
            <person name="Naeem Raeece"/>
        </authorList>
    </citation>
    <scope>NUCLEOTIDE SEQUENCE [LARGE SCALE GENOMIC DNA]</scope>
</reference>
<dbReference type="EMBL" id="FLQU01000416">
    <property type="protein sequence ID" value="SBS85371.1"/>
    <property type="molecule type" value="Genomic_DNA"/>
</dbReference>
<organism evidence="2 3">
    <name type="scientific">Plasmodium ovale curtisi</name>
    <dbReference type="NCBI Taxonomy" id="864141"/>
    <lineage>
        <taxon>Eukaryota</taxon>
        <taxon>Sar</taxon>
        <taxon>Alveolata</taxon>
        <taxon>Apicomplexa</taxon>
        <taxon>Aconoidasida</taxon>
        <taxon>Haemosporida</taxon>
        <taxon>Plasmodiidae</taxon>
        <taxon>Plasmodium</taxon>
        <taxon>Plasmodium (Plasmodium)</taxon>
    </lineage>
</organism>
<feature type="region of interest" description="Disordered" evidence="1">
    <location>
        <begin position="470"/>
        <end position="503"/>
    </location>
</feature>
<accession>A0A1A8W143</accession>
<evidence type="ECO:0000256" key="1">
    <source>
        <dbReference type="SAM" id="MobiDB-lite"/>
    </source>
</evidence>
<name>A0A1A8W143_PLAOA</name>
<feature type="region of interest" description="Disordered" evidence="1">
    <location>
        <begin position="252"/>
        <end position="277"/>
    </location>
</feature>
<dbReference type="Proteomes" id="UP000078560">
    <property type="component" value="Unassembled WGS sequence"/>
</dbReference>
<sequence length="690" mass="80709">MRIGCTANKCMNIILRSVIFPNTARIKVRKYDQRALQFSTRSNVLQSNVQSDAGEAADKRLGEILCIVQKILKENNFYAFMKKNDRIKNDEGKMPLSRGGKDVDIFQLLNVLNKIVLLMKEEGDDFKIRTWKNSLFHDLLTYIKLQIPFFTSHEMFLFVLCFSKMQFMPQVLLEDVLLTIKEEDYLRVFFHDDTTKFYQFLLLLSNIQNVRSVRSVDDSDCSVADTRSHPNFVTFMKNYIQVLLDNFNRGEVSSTEDPNGEVGETVERTAESNNGDKERRHKNLDCYMILCTGLHNLNLRNDVLLHRVGNEVLYIAEESHSQGDMDIDITKKLINIYLSYASLGFSNYYFYEKLNEYLYNVIELVPISSCLTLLLSISTLREQPDFKFPLCLLSVLEKIFTINFYSLDAKDLLLLIYLFTYMRLYISKCDMYVCMIDTLFNFHHFSATDEADKVMLFQIYTSLMQGGYKFDSKRGSQPRQESHMEQQPPPQLQRTPSLSPLSPPRCAIEREIVEKLKNREILRRMENNFEGTIDENISILDKEIEEQVEGVLSILRSDLIDMPLKIRNLQKNVILHGYYLSHVCFDVEKVEYQEAALPRQKYGEQKNASSGEPQQMPEEWFPPRTCRVILHFDATKGKEWNGPPLDIYTNMKRQHIESLKIKYVLIKLNDWKKLSQQEKKKFLICELEDK</sequence>
<protein>
    <submittedName>
        <fullName evidence="2">Uncharacterized protein</fullName>
    </submittedName>
</protein>
<feature type="compositionally biased region" description="Basic and acidic residues" evidence="1">
    <location>
        <begin position="470"/>
        <end position="484"/>
    </location>
</feature>
<proteinExistence type="predicted"/>